<evidence type="ECO:0000313" key="2">
    <source>
        <dbReference type="Proteomes" id="UP001497482"/>
    </source>
</evidence>
<name>A0AAV2KDS4_KNICA</name>
<organism evidence="1 2">
    <name type="scientific">Knipowitschia caucasica</name>
    <name type="common">Caucasian dwarf goby</name>
    <name type="synonym">Pomatoschistus caucasicus</name>
    <dbReference type="NCBI Taxonomy" id="637954"/>
    <lineage>
        <taxon>Eukaryota</taxon>
        <taxon>Metazoa</taxon>
        <taxon>Chordata</taxon>
        <taxon>Craniata</taxon>
        <taxon>Vertebrata</taxon>
        <taxon>Euteleostomi</taxon>
        <taxon>Actinopterygii</taxon>
        <taxon>Neopterygii</taxon>
        <taxon>Teleostei</taxon>
        <taxon>Neoteleostei</taxon>
        <taxon>Acanthomorphata</taxon>
        <taxon>Gobiaria</taxon>
        <taxon>Gobiiformes</taxon>
        <taxon>Gobioidei</taxon>
        <taxon>Gobiidae</taxon>
        <taxon>Gobiinae</taxon>
        <taxon>Knipowitschia</taxon>
    </lineage>
</organism>
<dbReference type="AlphaFoldDB" id="A0AAV2KDS4"/>
<gene>
    <name evidence="1" type="ORF">KC01_LOCUS17647</name>
</gene>
<proteinExistence type="predicted"/>
<evidence type="ECO:0000313" key="1">
    <source>
        <dbReference type="EMBL" id="CAL1587714.1"/>
    </source>
</evidence>
<protein>
    <submittedName>
        <fullName evidence="1">Uncharacterized protein</fullName>
    </submittedName>
</protein>
<dbReference type="EMBL" id="OZ035840">
    <property type="protein sequence ID" value="CAL1587714.1"/>
    <property type="molecule type" value="Genomic_DNA"/>
</dbReference>
<keyword evidence="2" id="KW-1185">Reference proteome</keyword>
<accession>A0AAV2KDS4</accession>
<dbReference type="Proteomes" id="UP001497482">
    <property type="component" value="Chromosome 18"/>
</dbReference>
<sequence>MLTGDRCLPGTDAGERADCGAVCQKRCSHDPHLDPGTSLTFWDPFRQDFLTVARTLTPSLPLPAARQSLFGTDKAAECKGKEPLWWPLELLQHLTRVPCSGTPSCAHGSAVTASALFSGGM</sequence>
<reference evidence="1 2" key="1">
    <citation type="submission" date="2024-04" db="EMBL/GenBank/DDBJ databases">
        <authorList>
            <person name="Waldvogel A.-M."/>
            <person name="Schoenle A."/>
        </authorList>
    </citation>
    <scope>NUCLEOTIDE SEQUENCE [LARGE SCALE GENOMIC DNA]</scope>
</reference>